<evidence type="ECO:0000256" key="1">
    <source>
        <dbReference type="SAM" id="SignalP"/>
    </source>
</evidence>
<reference evidence="2" key="1">
    <citation type="journal article" date="2007" name="Proc. Natl. Acad. Sci. U.S.A.">
        <title>Spliced leader RNA trans-splicing in dinoflagellates.</title>
        <authorList>
            <person name="Zhang H."/>
            <person name="Hou Y."/>
            <person name="Miranda L."/>
            <person name="Campbell D.A."/>
            <person name="Sturm N.R."/>
            <person name="Gaasterland T."/>
            <person name="Lin S."/>
        </authorList>
    </citation>
    <scope>NUCLEOTIDE SEQUENCE</scope>
    <source>
        <strain evidence="2">Nsc-cDNA52</strain>
    </source>
</reference>
<protein>
    <submittedName>
        <fullName evidence="2">Uncharacterized protein</fullName>
    </submittedName>
</protein>
<proteinExistence type="evidence at transcript level"/>
<feature type="chain" id="PRO_5002716675" evidence="1">
    <location>
        <begin position="18"/>
        <end position="135"/>
    </location>
</feature>
<organism evidence="2">
    <name type="scientific">Noctiluca scintillans</name>
    <name type="common">Sea sparkle</name>
    <name type="synonym">Red tide dinoflagellate</name>
    <dbReference type="NCBI Taxonomy" id="2966"/>
    <lineage>
        <taxon>Eukaryota</taxon>
        <taxon>Sar</taxon>
        <taxon>Alveolata</taxon>
        <taxon>Dinophyceae</taxon>
        <taxon>Noctilucales</taxon>
        <taxon>Noctilucaceae</taxon>
        <taxon>Noctiluca</taxon>
    </lineage>
</organism>
<dbReference type="EMBL" id="EF134298">
    <property type="protein sequence ID" value="ABV22412.1"/>
    <property type="molecule type" value="mRNA"/>
</dbReference>
<evidence type="ECO:0000313" key="2">
    <source>
        <dbReference type="EMBL" id="ABV22412.1"/>
    </source>
</evidence>
<dbReference type="AlphaFoldDB" id="A7WQC0"/>
<keyword evidence="1" id="KW-0732">Signal</keyword>
<accession>A7WQC0</accession>
<feature type="signal peptide" evidence="1">
    <location>
        <begin position="1"/>
        <end position="17"/>
    </location>
</feature>
<sequence length="135" mass="14294">MALGALKFVLLARCVAASLTGSVPETVGASGILQMNLTTSRYCEDVGKVYEAPIGLCFSPLTLFPGDPQWGATDILDTVNGTHLHRSFFASEVGTCQNYTDHFTVPLRVCLGPFGSPRPWGTFDVAPSGATLSLV</sequence>
<name>A7WQC0_NOCSC</name>